<dbReference type="EMBL" id="MT144568">
    <property type="protein sequence ID" value="QJA55114.1"/>
    <property type="molecule type" value="Genomic_DNA"/>
</dbReference>
<accession>A0A6H2A5M3</accession>
<dbReference type="AlphaFoldDB" id="A0A6H2A5M3"/>
<gene>
    <name evidence="1" type="ORF">TM448A06933_0009</name>
</gene>
<reference evidence="1" key="1">
    <citation type="submission" date="2020-03" db="EMBL/GenBank/DDBJ databases">
        <title>The deep terrestrial virosphere.</title>
        <authorList>
            <person name="Holmfeldt K."/>
            <person name="Nilsson E."/>
            <person name="Simone D."/>
            <person name="Lopez-Fernandez M."/>
            <person name="Wu X."/>
            <person name="de Brujin I."/>
            <person name="Lundin D."/>
            <person name="Andersson A."/>
            <person name="Bertilsson S."/>
            <person name="Dopson M."/>
        </authorList>
    </citation>
    <scope>NUCLEOTIDE SEQUENCE</scope>
    <source>
        <strain evidence="1">TM448A06933</strain>
    </source>
</reference>
<sequence length="65" mass="7426">MKMVVVVKLIIETDKDKTIAATTLDDMTEIVCKKINGKLAYDFGMFIVKEEKQSWIPLIDISHLI</sequence>
<organism evidence="1">
    <name type="scientific">viral metagenome</name>
    <dbReference type="NCBI Taxonomy" id="1070528"/>
    <lineage>
        <taxon>unclassified sequences</taxon>
        <taxon>metagenomes</taxon>
        <taxon>organismal metagenomes</taxon>
    </lineage>
</organism>
<proteinExistence type="predicted"/>
<protein>
    <submittedName>
        <fullName evidence="1">Uncharacterized protein</fullName>
    </submittedName>
</protein>
<evidence type="ECO:0000313" key="1">
    <source>
        <dbReference type="EMBL" id="QJA55114.1"/>
    </source>
</evidence>
<name>A0A6H2A5M3_9ZZZZ</name>